<dbReference type="RefSeq" id="WP_100677373.1">
    <property type="nucleotide sequence ID" value="NZ_NIPO01000001.1"/>
</dbReference>
<evidence type="ECO:0000259" key="11">
    <source>
        <dbReference type="Pfam" id="PF02355"/>
    </source>
</evidence>
<organism evidence="14 15">
    <name type="scientific">Avrilella dinanensis</name>
    <dbReference type="NCBI Taxonomy" id="2008672"/>
    <lineage>
        <taxon>Bacteria</taxon>
        <taxon>Pseudomonadati</taxon>
        <taxon>Bacteroidota</taxon>
        <taxon>Flavobacteriia</taxon>
        <taxon>Flavobacteriales</taxon>
        <taxon>Flavobacteriaceae</taxon>
        <taxon>Avrilella</taxon>
    </lineage>
</organism>
<dbReference type="NCBIfam" id="TIGR00966">
    <property type="entry name" value="transloc_SecF"/>
    <property type="match status" value="1"/>
</dbReference>
<dbReference type="Pfam" id="PF22599">
    <property type="entry name" value="SecDF_P1_head"/>
    <property type="match status" value="1"/>
</dbReference>
<feature type="transmembrane region" description="Helical" evidence="9">
    <location>
        <begin position="486"/>
        <end position="505"/>
    </location>
</feature>
<dbReference type="Pfam" id="PF21760">
    <property type="entry name" value="SecD_1st"/>
    <property type="match status" value="1"/>
</dbReference>
<feature type="transmembrane region" description="Helical" evidence="9">
    <location>
        <begin position="539"/>
        <end position="557"/>
    </location>
</feature>
<keyword evidence="4 9" id="KW-0812">Transmembrane</keyword>
<dbReference type="GO" id="GO:0043952">
    <property type="term" value="P:protein transport by the Sec complex"/>
    <property type="evidence" value="ECO:0007669"/>
    <property type="project" value="UniProtKB-UniRule"/>
</dbReference>
<evidence type="ECO:0000256" key="1">
    <source>
        <dbReference type="ARBA" id="ARBA00004651"/>
    </source>
</evidence>
<comment type="caution">
    <text evidence="14">The sequence shown here is derived from an EMBL/GenBank/DDBJ whole genome shotgun (WGS) entry which is preliminary data.</text>
</comment>
<dbReference type="PRINTS" id="PR01755">
    <property type="entry name" value="SECFTRNLCASE"/>
</dbReference>
<sequence>MQNKGLVKFIAIIFTLVCLYQLSFTFVSKHYEKKAKEFAQGDLTKESRFLDSIGNQVVYLGNTYKEVRDKQLQRGLDLEGGINVTLQISIGDILKGLSNNSHNAVFNQALEEAKTNRRGNQTYLNAFYEAFDRISNGTVKLSSPEIFANRSLPEINSSMSNDEVKSILNQKVQESIESAYKVFGERIDKFGVVSPTIQMIGNTGRILVELPGAKDIDRVQSLLQSTAQLEFWETYKVEEAWGAFMAANEYLRTAKSAEKTNDTLADVTAESDVDKMLGVSDNKDDNPGPLVSLMAQQGFQGSPIIAYYRAVDKNIVDEYLNQAEVQNIFSRNLRHARLVWGKPEKSQESHEELVALYAIKGNAQNEPPLSGSVITGASQEYDNLNRAMVSMSMNAKGAKEWEALTGKAYTQGTNIAIVLDNVVYSAPGVTTGPISGGNSTISGNFTVAEAKDLANILQAGKLPASADIIASEIVGPSLGEQAVNSGLLSAVVALVVVGMWMVFYYGRAGWYADIALLVNLLFLFGVMTSFGFVLTLPGIAGIVLTLGTAVDANILIYETVKDEMRRGKTFPQAVAAAYGWGGSAMRPIIDANVTHIITGVILFIFGTGPIKGFATTLLVGIFTSLFTALFIARIFIDMDIKKNKVLAFSTNITKNWFTKFNYNFLGKRKWTYAFSSLVLIISVVSLSTNGLDQGVEFVGGRTFQVRFDQPADHAAISSKLSEDFGVNVEVKQFGPVEQVRIITKFMIEDESSEVDEQVNKMLHESLQGFYKKPLDYQEFINTSDEAATLGVVQATKVNPTMSNDIKTDAFWAVIGAIGAIFIYLVISFKKWQYSFGTVVAIVHDVVFVLGIYSLLYKYMPFHMEIDQHFIAAILTVISYSVNDTVVVFDRVREYLTGNSEKGKSVESIVNKAVNTTIARTINTSLTLIFVLLVMFIFGGDSIRGFMFAMLVGIIVGTYSSLFLATPILVDTLSKKEKQAIEERHNNPEEGELDIIKE</sequence>
<dbReference type="InterPro" id="IPR022645">
    <property type="entry name" value="SecD/SecF_bac"/>
</dbReference>
<comment type="function">
    <text evidence="9">Part of the Sec protein translocase complex. Interacts with the SecYEG preprotein conducting channel. SecDF uses the proton motive force (PMF) to complete protein translocation after the ATP-dependent function of SecA.</text>
</comment>
<feature type="transmembrane region" description="Helical" evidence="9">
    <location>
        <begin position="921"/>
        <end position="939"/>
    </location>
</feature>
<dbReference type="GO" id="GO:0015450">
    <property type="term" value="F:protein-transporting ATPase activity"/>
    <property type="evidence" value="ECO:0007669"/>
    <property type="project" value="InterPro"/>
</dbReference>
<dbReference type="Pfam" id="PF02355">
    <property type="entry name" value="SecD_SecF_C"/>
    <property type="match status" value="2"/>
</dbReference>
<dbReference type="InterPro" id="IPR022646">
    <property type="entry name" value="SecD/SecF_CS"/>
</dbReference>
<evidence type="ECO:0000256" key="9">
    <source>
        <dbReference type="HAMAP-Rule" id="MF_01463"/>
    </source>
</evidence>
<feature type="transmembrane region" description="Helical" evidence="9">
    <location>
        <begin position="868"/>
        <end position="888"/>
    </location>
</feature>
<comment type="subcellular location">
    <subcellularLocation>
        <location evidence="1 9">Cell membrane</location>
        <topology evidence="1 9">Multi-pass membrane protein</topology>
    </subcellularLocation>
</comment>
<proteinExistence type="inferred from homology"/>
<comment type="caution">
    <text evidence="9">Lacks conserved residue(s) required for the propagation of feature annotation.</text>
</comment>
<reference evidence="14 15" key="1">
    <citation type="submission" date="2017-06" db="EMBL/GenBank/DDBJ databases">
        <title>Description of Avrilella dinanensis gen. nov. sp. nov.</title>
        <authorList>
            <person name="Leyer C."/>
            <person name="Sassi M."/>
            <person name="Minet J."/>
            <person name="Kayal S."/>
            <person name="Cattoir V."/>
        </authorList>
    </citation>
    <scope>NUCLEOTIDE SEQUENCE [LARGE SCALE GENOMIC DNA]</scope>
    <source>
        <strain evidence="14 15">UR159</strain>
    </source>
</reference>
<feature type="transmembrane region" description="Helical" evidence="9">
    <location>
        <begin position="514"/>
        <end position="533"/>
    </location>
</feature>
<feature type="transmembrane region" description="Helical" evidence="9">
    <location>
        <begin position="670"/>
        <end position="688"/>
    </location>
</feature>
<dbReference type="InterPro" id="IPR048631">
    <property type="entry name" value="SecD_1st"/>
</dbReference>
<dbReference type="InterPro" id="IPR005791">
    <property type="entry name" value="SecD"/>
</dbReference>
<dbReference type="InterPro" id="IPR022813">
    <property type="entry name" value="SecD/SecF_arch_bac"/>
</dbReference>
<dbReference type="GO" id="GO:0006605">
    <property type="term" value="P:protein targeting"/>
    <property type="evidence" value="ECO:0007669"/>
    <property type="project" value="UniProtKB-UniRule"/>
</dbReference>
<dbReference type="SUPFAM" id="SSF82866">
    <property type="entry name" value="Multidrug efflux transporter AcrB transmembrane domain"/>
    <property type="match status" value="2"/>
</dbReference>
<evidence type="ECO:0000256" key="2">
    <source>
        <dbReference type="ARBA" id="ARBA00022448"/>
    </source>
</evidence>
<dbReference type="InterPro" id="IPR048634">
    <property type="entry name" value="SecD_SecF_C"/>
</dbReference>
<keyword evidence="8 9" id="KW-0472">Membrane</keyword>
<evidence type="ECO:0000259" key="12">
    <source>
        <dbReference type="Pfam" id="PF21760"/>
    </source>
</evidence>
<dbReference type="NCBIfam" id="NF009585">
    <property type="entry name" value="PRK13024.1-5"/>
    <property type="match status" value="1"/>
</dbReference>
<protein>
    <recommendedName>
        <fullName evidence="9 10">Multifunctional fusion protein</fullName>
    </recommendedName>
    <domain>
        <recommendedName>
            <fullName evidence="9">Protein translocase subunit SecD</fullName>
        </recommendedName>
    </domain>
    <domain>
        <recommendedName>
            <fullName evidence="10">Protein-export membrane protein SecF</fullName>
        </recommendedName>
    </domain>
</protein>
<feature type="transmembrane region" description="Helical" evidence="9">
    <location>
        <begin position="588"/>
        <end position="607"/>
    </location>
</feature>
<comment type="subunit">
    <text evidence="10">Forms a complex with SecD. Part of the essential Sec protein translocation apparatus which comprises SecA, SecYEG and auxiliary proteins SecDF. Other proteins may also be involved.</text>
</comment>
<evidence type="ECO:0000256" key="7">
    <source>
        <dbReference type="ARBA" id="ARBA00023010"/>
    </source>
</evidence>
<evidence type="ECO:0000313" key="15">
    <source>
        <dbReference type="Proteomes" id="UP000231960"/>
    </source>
</evidence>
<dbReference type="PANTHER" id="PTHR30081">
    <property type="entry name" value="PROTEIN-EXPORT MEMBRANE PROTEIN SEC"/>
    <property type="match status" value="1"/>
</dbReference>
<dbReference type="Proteomes" id="UP000231960">
    <property type="component" value="Unassembled WGS sequence"/>
</dbReference>
<keyword evidence="7 9" id="KW-0811">Translocation</keyword>
<feature type="transmembrane region" description="Helical" evidence="9">
    <location>
        <begin position="833"/>
        <end position="856"/>
    </location>
</feature>
<keyword evidence="2 9" id="KW-0813">Transport</keyword>
<dbReference type="NCBIfam" id="TIGR01129">
    <property type="entry name" value="secD"/>
    <property type="match status" value="1"/>
</dbReference>
<feature type="domain" description="Protein translocase subunit SecDF P1" evidence="12">
    <location>
        <begin position="177"/>
        <end position="233"/>
    </location>
</feature>
<gene>
    <name evidence="10" type="primary">secF</name>
    <name evidence="9" type="synonym">secD</name>
    <name evidence="14" type="ORF">CDL10_04155</name>
</gene>
<feature type="transmembrane region" description="Helical" evidence="9">
    <location>
        <begin position="613"/>
        <end position="636"/>
    </location>
</feature>
<dbReference type="HAMAP" id="MF_01464_B">
    <property type="entry name" value="SecF_B"/>
    <property type="match status" value="1"/>
</dbReference>
<dbReference type="PANTHER" id="PTHR30081:SF1">
    <property type="entry name" value="PROTEIN TRANSLOCASE SUBUNIT SECD"/>
    <property type="match status" value="1"/>
</dbReference>
<evidence type="ECO:0000256" key="5">
    <source>
        <dbReference type="ARBA" id="ARBA00022927"/>
    </source>
</evidence>
<feature type="domain" description="SecDF P1 head subdomain" evidence="13">
    <location>
        <begin position="364"/>
        <end position="464"/>
    </location>
</feature>
<accession>A0A2M9R4X1</accession>
<keyword evidence="5 9" id="KW-0653">Protein transport</keyword>
<dbReference type="GO" id="GO:0005886">
    <property type="term" value="C:plasma membrane"/>
    <property type="evidence" value="ECO:0007669"/>
    <property type="project" value="UniProtKB-SubCell"/>
</dbReference>
<dbReference type="OrthoDB" id="9805019at2"/>
<evidence type="ECO:0000256" key="10">
    <source>
        <dbReference type="HAMAP-Rule" id="MF_01464"/>
    </source>
</evidence>
<keyword evidence="3 9" id="KW-1003">Cell membrane</keyword>
<dbReference type="NCBIfam" id="TIGR00916">
    <property type="entry name" value="2A0604s01"/>
    <property type="match status" value="1"/>
</dbReference>
<evidence type="ECO:0000256" key="3">
    <source>
        <dbReference type="ARBA" id="ARBA00022475"/>
    </source>
</evidence>
<comment type="similarity">
    <text evidence="9">Belongs to the SecD/SecF family. SecD subfamily.</text>
</comment>
<dbReference type="Gene3D" id="3.30.1360.200">
    <property type="match status" value="1"/>
</dbReference>
<feature type="transmembrane region" description="Helical" evidence="9">
    <location>
        <begin position="809"/>
        <end position="826"/>
    </location>
</feature>
<evidence type="ECO:0000256" key="4">
    <source>
        <dbReference type="ARBA" id="ARBA00022692"/>
    </source>
</evidence>
<evidence type="ECO:0000256" key="8">
    <source>
        <dbReference type="ARBA" id="ARBA00023136"/>
    </source>
</evidence>
<dbReference type="GO" id="GO:0065002">
    <property type="term" value="P:intracellular protein transmembrane transport"/>
    <property type="evidence" value="ECO:0007669"/>
    <property type="project" value="UniProtKB-UniRule"/>
</dbReference>
<dbReference type="Gene3D" id="3.30.70.3220">
    <property type="match status" value="1"/>
</dbReference>
<dbReference type="InterPro" id="IPR005665">
    <property type="entry name" value="SecF_bac"/>
</dbReference>
<feature type="domain" description="Protein export membrane protein SecD/SecF C-terminal" evidence="11">
    <location>
        <begin position="790"/>
        <end position="971"/>
    </location>
</feature>
<evidence type="ECO:0000313" key="14">
    <source>
        <dbReference type="EMBL" id="PJR03805.1"/>
    </source>
</evidence>
<keyword evidence="15" id="KW-1185">Reference proteome</keyword>
<dbReference type="Pfam" id="PF07549">
    <property type="entry name" value="Sec_GG"/>
    <property type="match status" value="1"/>
</dbReference>
<name>A0A2M9R4X1_9FLAO</name>
<dbReference type="HAMAP" id="MF_01463_B">
    <property type="entry name" value="SecD_B"/>
    <property type="match status" value="1"/>
</dbReference>
<comment type="similarity">
    <text evidence="10">Belongs to the SecD/SecF family. SecF subfamily.</text>
</comment>
<evidence type="ECO:0000256" key="6">
    <source>
        <dbReference type="ARBA" id="ARBA00022989"/>
    </source>
</evidence>
<dbReference type="InterPro" id="IPR054384">
    <property type="entry name" value="SecDF_P1_head"/>
</dbReference>
<feature type="domain" description="Protein export membrane protein SecD/SecF C-terminal" evidence="11">
    <location>
        <begin position="465"/>
        <end position="634"/>
    </location>
</feature>
<dbReference type="InterPro" id="IPR055344">
    <property type="entry name" value="SecD_SecF_C_bact"/>
</dbReference>
<comment type="subunit">
    <text evidence="9">Forms a complex with SecF. Part of the essential Sec protein translocation apparatus which comprises SecA, SecYEG and auxiliary proteins SecDF. Other proteins may also be involved.</text>
</comment>
<dbReference type="AlphaFoldDB" id="A0A2M9R4X1"/>
<feature type="transmembrane region" description="Helical" evidence="9">
    <location>
        <begin position="945"/>
        <end position="969"/>
    </location>
</feature>
<dbReference type="Gene3D" id="1.20.1640.10">
    <property type="entry name" value="Multidrug efflux transporter AcrB transmembrane domain"/>
    <property type="match status" value="2"/>
</dbReference>
<keyword evidence="6 9" id="KW-1133">Transmembrane helix</keyword>
<evidence type="ECO:0000259" key="13">
    <source>
        <dbReference type="Pfam" id="PF22599"/>
    </source>
</evidence>
<dbReference type="EMBL" id="NIPO01000001">
    <property type="protein sequence ID" value="PJR03805.1"/>
    <property type="molecule type" value="Genomic_DNA"/>
</dbReference>